<dbReference type="Gene3D" id="2.30.110.10">
    <property type="entry name" value="Electron Transport, Fmn-binding Protein, Chain A"/>
    <property type="match status" value="1"/>
</dbReference>
<comment type="similarity">
    <text evidence="4">Belongs to the flavoredoxin family.</text>
</comment>
<organism evidence="6 7">
    <name type="scientific">Gaetbulibacter aestuarii</name>
    <dbReference type="NCBI Taxonomy" id="1502358"/>
    <lineage>
        <taxon>Bacteria</taxon>
        <taxon>Pseudomonadati</taxon>
        <taxon>Bacteroidota</taxon>
        <taxon>Flavobacteriia</taxon>
        <taxon>Flavobacteriales</taxon>
        <taxon>Flavobacteriaceae</taxon>
        <taxon>Gaetbulibacter</taxon>
    </lineage>
</organism>
<reference evidence="6 7" key="1">
    <citation type="submission" date="2024-02" db="EMBL/GenBank/DDBJ databases">
        <title>A Gaetbulibacter species isolated from tidal flats and genomic insights of their niches.</title>
        <authorList>
            <person name="Ye Y."/>
        </authorList>
    </citation>
    <scope>NUCLEOTIDE SEQUENCE [LARGE SCALE GENOMIC DNA]</scope>
    <source>
        <strain evidence="6 7">KYW382</strain>
    </source>
</reference>
<dbReference type="GO" id="GO:0016491">
    <property type="term" value="F:oxidoreductase activity"/>
    <property type="evidence" value="ECO:0007669"/>
    <property type="project" value="UniProtKB-KW"/>
</dbReference>
<accession>A0ABW7MVV5</accession>
<dbReference type="InterPro" id="IPR002563">
    <property type="entry name" value="Flavin_Rdtase-like_dom"/>
</dbReference>
<evidence type="ECO:0000256" key="2">
    <source>
        <dbReference type="ARBA" id="ARBA00022630"/>
    </source>
</evidence>
<keyword evidence="7" id="KW-1185">Reference proteome</keyword>
<evidence type="ECO:0000256" key="4">
    <source>
        <dbReference type="ARBA" id="ARBA00038054"/>
    </source>
</evidence>
<evidence type="ECO:0000313" key="7">
    <source>
        <dbReference type="Proteomes" id="UP001610100"/>
    </source>
</evidence>
<dbReference type="RefSeq" id="WP_344739719.1">
    <property type="nucleotide sequence ID" value="NZ_BAABAY010000001.1"/>
</dbReference>
<evidence type="ECO:0000313" key="6">
    <source>
        <dbReference type="EMBL" id="MFH6770961.1"/>
    </source>
</evidence>
<dbReference type="EMBL" id="JBAWKB010000001">
    <property type="protein sequence ID" value="MFH6770961.1"/>
    <property type="molecule type" value="Genomic_DNA"/>
</dbReference>
<dbReference type="SMART" id="SM00903">
    <property type="entry name" value="Flavin_Reduct"/>
    <property type="match status" value="1"/>
</dbReference>
<feature type="domain" description="Flavin reductase like" evidence="5">
    <location>
        <begin position="20"/>
        <end position="177"/>
    </location>
</feature>
<dbReference type="EC" id="1.5.1.-" evidence="6"/>
<comment type="cofactor">
    <cofactor evidence="1">
        <name>FMN</name>
        <dbReference type="ChEBI" id="CHEBI:58210"/>
    </cofactor>
</comment>
<name>A0ABW7MVV5_9FLAO</name>
<comment type="caution">
    <text evidence="6">The sequence shown here is derived from an EMBL/GenBank/DDBJ whole genome shotgun (WGS) entry which is preliminary data.</text>
</comment>
<keyword evidence="2" id="KW-0285">Flavoprotein</keyword>
<gene>
    <name evidence="6" type="ORF">V8G58_03360</name>
</gene>
<dbReference type="InterPro" id="IPR012349">
    <property type="entry name" value="Split_barrel_FMN-bd"/>
</dbReference>
<proteinExistence type="inferred from homology"/>
<keyword evidence="3" id="KW-0288">FMN</keyword>
<evidence type="ECO:0000256" key="1">
    <source>
        <dbReference type="ARBA" id="ARBA00001917"/>
    </source>
</evidence>
<dbReference type="Pfam" id="PF01613">
    <property type="entry name" value="Flavin_Reduct"/>
    <property type="match status" value="1"/>
</dbReference>
<dbReference type="Proteomes" id="UP001610100">
    <property type="component" value="Unassembled WGS sequence"/>
</dbReference>
<dbReference type="PANTHER" id="PTHR33798:SF5">
    <property type="entry name" value="FLAVIN REDUCTASE LIKE DOMAIN-CONTAINING PROTEIN"/>
    <property type="match status" value="1"/>
</dbReference>
<dbReference type="SUPFAM" id="SSF50475">
    <property type="entry name" value="FMN-binding split barrel"/>
    <property type="match status" value="1"/>
</dbReference>
<sequence>MPSIEPKSVSVSKLHSYLLSAVAPRPIAFASTVDAEGNPNLSPYSFFNVFSSNPPTLVFSPSRRVRDNTVKHTLENIEATGEVVINVVNYDMVHQMSLSSTEYDKGVNEFDKAGLTMLKSEVVKPFRVAESPVQMECKVMDIIKLGTEGGAGNLIICEVLRLHIDDEVLDEDGAINQVKLDLVARAGGSFYSRAKKGFFEIPKPIRTKGIGVDSFPDHVKNSMILTGNNLGMLGNVEALPTKEAVAEFIASLSERYPNIKSATHREKHKLARNYLSFGDVDSAWKILLS</sequence>
<dbReference type="PANTHER" id="PTHR33798">
    <property type="entry name" value="FLAVOPROTEIN OXYGENASE"/>
    <property type="match status" value="1"/>
</dbReference>
<keyword evidence="6" id="KW-0560">Oxidoreductase</keyword>
<evidence type="ECO:0000256" key="3">
    <source>
        <dbReference type="ARBA" id="ARBA00022643"/>
    </source>
</evidence>
<protein>
    <submittedName>
        <fullName evidence="6">Flavin reductase family protein</fullName>
        <ecNumber evidence="6">1.5.1.-</ecNumber>
    </submittedName>
</protein>
<evidence type="ECO:0000259" key="5">
    <source>
        <dbReference type="SMART" id="SM00903"/>
    </source>
</evidence>